<dbReference type="PANTHER" id="PTHR44757">
    <property type="entry name" value="DIGUANYLATE CYCLASE DGCP"/>
    <property type="match status" value="1"/>
</dbReference>
<dbReference type="CDD" id="cd00130">
    <property type="entry name" value="PAS"/>
    <property type="match status" value="1"/>
</dbReference>
<dbReference type="SUPFAM" id="SSF55073">
    <property type="entry name" value="Nucleotide cyclase"/>
    <property type="match status" value="1"/>
</dbReference>
<sequence length="684" mass="75238">MAWRRITRSFVSLKARATVSMIALLFAGVGSITLLLMNRVEHDALKDLRNRELTEAVRTAMLLSRAMVDLQQALSLAEPQITIDTLWNFNELRQFIETKTLLRSLFSSVFIARSDGQVLIITDTKGTRRPTAFLGDREYFQATIHEARPLFSPPISGRLTGEPVIVLTQPLRNAQGVYGVLGGGLSLTRRDLLANVVDQQDSDDNTLRVVTDKFGIVIAHPNQSRLLKSLSEEPRLAQAFAAWLAAGQPVEPSGIQLPQANELVSAAGVPGPDWMVWRVRPESELLTPLHAARREALVRALVLIAIMSLLTLTFLYWLLRPLGLLEQRAKHMFDRRYPAAEGWPDAVGEIGELKEVLKQVGMQRLQLEAKHDELLKRLESVLSASPVGFAFTRHRTFVLVSQELCRLLSKSEAELLSASTQSIYANPDDQARIEQQALSAFRAGQSYVGDWELRRGTRDSSDKGSTFWAQMRASPVDANNAAAGTIWTVTDISDQRKKHQALEWSAGHDSLTKLANRRTFEQEAAALVHPLSGRHDAAIIYIDLDHFKPVNDLGGHAAGDAMLIAVAHAIHTAVRASDLVARWGGDEFAVLLNHCDATAALRIARNILAAISGVSIEREQQHFSVGASLGVANLYPDLQTLSAWLAEADLACYEAKAAGRGTIRSSPQRTPAATGGAAHRDSRY</sequence>
<dbReference type="Pfam" id="PF00990">
    <property type="entry name" value="GGDEF"/>
    <property type="match status" value="1"/>
</dbReference>
<dbReference type="Pfam" id="PF02743">
    <property type="entry name" value="dCache_1"/>
    <property type="match status" value="1"/>
</dbReference>
<feature type="region of interest" description="Disordered" evidence="6">
    <location>
        <begin position="663"/>
        <end position="684"/>
    </location>
</feature>
<name>A0ABT5KSL3_9BURK</name>
<evidence type="ECO:0000256" key="3">
    <source>
        <dbReference type="ARBA" id="ARBA00022692"/>
    </source>
</evidence>
<dbReference type="Gene3D" id="3.30.70.270">
    <property type="match status" value="1"/>
</dbReference>
<evidence type="ECO:0000256" key="2">
    <source>
        <dbReference type="ARBA" id="ARBA00022475"/>
    </source>
</evidence>
<accession>A0ABT5KSL3</accession>
<reference evidence="9 10" key="1">
    <citation type="submission" date="2022-10" db="EMBL/GenBank/DDBJ databases">
        <title>paucibacter sp. hw8 Genome sequencing.</title>
        <authorList>
            <person name="Park S."/>
        </authorList>
    </citation>
    <scope>NUCLEOTIDE SEQUENCE [LARGE SCALE GENOMIC DNA]</scope>
    <source>
        <strain evidence="10">hw8</strain>
    </source>
</reference>
<dbReference type="SUPFAM" id="SSF55785">
    <property type="entry name" value="PYP-like sensor domain (PAS domain)"/>
    <property type="match status" value="1"/>
</dbReference>
<evidence type="ECO:0000259" key="8">
    <source>
        <dbReference type="PROSITE" id="PS50887"/>
    </source>
</evidence>
<dbReference type="InterPro" id="IPR029787">
    <property type="entry name" value="Nucleotide_cyclase"/>
</dbReference>
<dbReference type="Proteomes" id="UP001219862">
    <property type="component" value="Unassembled WGS sequence"/>
</dbReference>
<dbReference type="EMBL" id="JAQQXS010000010">
    <property type="protein sequence ID" value="MDC8785927.1"/>
    <property type="molecule type" value="Genomic_DNA"/>
</dbReference>
<evidence type="ECO:0000313" key="9">
    <source>
        <dbReference type="EMBL" id="MDC8785927.1"/>
    </source>
</evidence>
<evidence type="ECO:0000256" key="7">
    <source>
        <dbReference type="SAM" id="Phobius"/>
    </source>
</evidence>
<dbReference type="GO" id="GO:0052621">
    <property type="term" value="F:diguanylate cyclase activity"/>
    <property type="evidence" value="ECO:0007669"/>
    <property type="project" value="UniProtKB-EC"/>
</dbReference>
<dbReference type="CDD" id="cd01949">
    <property type="entry name" value="GGDEF"/>
    <property type="match status" value="1"/>
</dbReference>
<dbReference type="NCBIfam" id="TIGR00229">
    <property type="entry name" value="sensory_box"/>
    <property type="match status" value="1"/>
</dbReference>
<dbReference type="PANTHER" id="PTHR44757:SF2">
    <property type="entry name" value="BIOFILM ARCHITECTURE MAINTENANCE PROTEIN MBAA"/>
    <property type="match status" value="1"/>
</dbReference>
<dbReference type="InterPro" id="IPR000014">
    <property type="entry name" value="PAS"/>
</dbReference>
<keyword evidence="9" id="KW-0808">Transferase</keyword>
<evidence type="ECO:0000313" key="10">
    <source>
        <dbReference type="Proteomes" id="UP001219862"/>
    </source>
</evidence>
<feature type="transmembrane region" description="Helical" evidence="7">
    <location>
        <begin position="296"/>
        <end position="319"/>
    </location>
</feature>
<keyword evidence="9" id="KW-0548">Nucleotidyltransferase</keyword>
<comment type="subcellular location">
    <subcellularLocation>
        <location evidence="1">Cell membrane</location>
        <topology evidence="1">Multi-pass membrane protein</topology>
    </subcellularLocation>
</comment>
<dbReference type="InterPro" id="IPR000160">
    <property type="entry name" value="GGDEF_dom"/>
</dbReference>
<evidence type="ECO:0000256" key="4">
    <source>
        <dbReference type="ARBA" id="ARBA00022989"/>
    </source>
</evidence>
<dbReference type="SMART" id="SM00267">
    <property type="entry name" value="GGDEF"/>
    <property type="match status" value="1"/>
</dbReference>
<keyword evidence="10" id="KW-1185">Reference proteome</keyword>
<feature type="domain" description="GGDEF" evidence="8">
    <location>
        <begin position="535"/>
        <end position="668"/>
    </location>
</feature>
<dbReference type="RefSeq" id="WP_273597045.1">
    <property type="nucleotide sequence ID" value="NZ_JAQQXS010000010.1"/>
</dbReference>
<dbReference type="InterPro" id="IPR052155">
    <property type="entry name" value="Biofilm_reg_signaling"/>
</dbReference>
<keyword evidence="2" id="KW-1003">Cell membrane</keyword>
<keyword evidence="3 7" id="KW-0812">Transmembrane</keyword>
<dbReference type="InterPro" id="IPR033479">
    <property type="entry name" value="dCache_1"/>
</dbReference>
<dbReference type="CDD" id="cd12914">
    <property type="entry name" value="PDC1_DGC_like"/>
    <property type="match status" value="1"/>
</dbReference>
<evidence type="ECO:0000256" key="5">
    <source>
        <dbReference type="ARBA" id="ARBA00023136"/>
    </source>
</evidence>
<organism evidence="9 10">
    <name type="scientific">Roseateles koreensis</name>
    <dbReference type="NCBI Taxonomy" id="2987526"/>
    <lineage>
        <taxon>Bacteria</taxon>
        <taxon>Pseudomonadati</taxon>
        <taxon>Pseudomonadota</taxon>
        <taxon>Betaproteobacteria</taxon>
        <taxon>Burkholderiales</taxon>
        <taxon>Sphaerotilaceae</taxon>
        <taxon>Roseateles</taxon>
    </lineage>
</organism>
<dbReference type="EC" id="2.7.7.65" evidence="9"/>
<gene>
    <name evidence="9" type="ORF">PRZ01_12065</name>
</gene>
<dbReference type="InterPro" id="IPR035965">
    <property type="entry name" value="PAS-like_dom_sf"/>
</dbReference>
<keyword evidence="5 7" id="KW-0472">Membrane</keyword>
<dbReference type="Gene3D" id="3.30.450.20">
    <property type="entry name" value="PAS domain"/>
    <property type="match status" value="2"/>
</dbReference>
<evidence type="ECO:0000256" key="6">
    <source>
        <dbReference type="SAM" id="MobiDB-lite"/>
    </source>
</evidence>
<keyword evidence="4 7" id="KW-1133">Transmembrane helix</keyword>
<comment type="caution">
    <text evidence="9">The sequence shown here is derived from an EMBL/GenBank/DDBJ whole genome shotgun (WGS) entry which is preliminary data.</text>
</comment>
<dbReference type="NCBIfam" id="TIGR00254">
    <property type="entry name" value="GGDEF"/>
    <property type="match status" value="1"/>
</dbReference>
<dbReference type="PROSITE" id="PS50887">
    <property type="entry name" value="GGDEF"/>
    <property type="match status" value="1"/>
</dbReference>
<protein>
    <submittedName>
        <fullName evidence="9">Diguanylate cyclase</fullName>
        <ecNumber evidence="9">2.7.7.65</ecNumber>
    </submittedName>
</protein>
<evidence type="ECO:0000256" key="1">
    <source>
        <dbReference type="ARBA" id="ARBA00004651"/>
    </source>
</evidence>
<dbReference type="InterPro" id="IPR043128">
    <property type="entry name" value="Rev_trsase/Diguanyl_cyclase"/>
</dbReference>
<proteinExistence type="predicted"/>
<feature type="transmembrane region" description="Helical" evidence="7">
    <location>
        <begin position="17"/>
        <end position="37"/>
    </location>
</feature>